<organism evidence="1 2">
    <name type="scientific">Rubricella aquisinus</name>
    <dbReference type="NCBI Taxonomy" id="2028108"/>
    <lineage>
        <taxon>Bacteria</taxon>
        <taxon>Pseudomonadati</taxon>
        <taxon>Pseudomonadota</taxon>
        <taxon>Alphaproteobacteria</taxon>
        <taxon>Rhodobacterales</taxon>
        <taxon>Paracoccaceae</taxon>
        <taxon>Rubricella</taxon>
    </lineage>
</organism>
<dbReference type="InterPro" id="IPR022025">
    <property type="entry name" value="Amidoligase_2"/>
</dbReference>
<evidence type="ECO:0008006" key="3">
    <source>
        <dbReference type="Google" id="ProtNLM"/>
    </source>
</evidence>
<dbReference type="Proteomes" id="UP000553766">
    <property type="component" value="Unassembled WGS sequence"/>
</dbReference>
<reference evidence="1 2" key="1">
    <citation type="submission" date="2020-08" db="EMBL/GenBank/DDBJ databases">
        <title>Genomic Encyclopedia of Type Strains, Phase IV (KMG-IV): sequencing the most valuable type-strain genomes for metagenomic binning, comparative biology and taxonomic classification.</title>
        <authorList>
            <person name="Goeker M."/>
        </authorList>
    </citation>
    <scope>NUCLEOTIDE SEQUENCE [LARGE SCALE GENOMIC DNA]</scope>
    <source>
        <strain evidence="1 2">DSM 103377</strain>
    </source>
</reference>
<dbReference type="EMBL" id="JACIJS010000005">
    <property type="protein sequence ID" value="MBB5515968.1"/>
    <property type="molecule type" value="Genomic_DNA"/>
</dbReference>
<dbReference type="RefSeq" id="WP_184011124.1">
    <property type="nucleotide sequence ID" value="NZ_JACIJS010000005.1"/>
</dbReference>
<dbReference type="AlphaFoldDB" id="A0A840WLJ7"/>
<dbReference type="Pfam" id="PF12224">
    <property type="entry name" value="Amidoligase_2"/>
    <property type="match status" value="1"/>
</dbReference>
<name>A0A840WLJ7_9RHOB</name>
<comment type="caution">
    <text evidence="1">The sequence shown here is derived from an EMBL/GenBank/DDBJ whole genome shotgun (WGS) entry which is preliminary data.</text>
</comment>
<sequence length="317" mass="34002">MGIPQPRNAKGDVRSIGVELEFGGMTERAAADCVAGVFGGQVEKAGPHLFKIDTAEHGAFEVELDSAFAKQDDLSDLTETALDLSRGLIPVEIVAPPIPITALTALDTLCEALAAKGAEGTGGGVLQGFGMHLNVEVHGMTGDDITPILRAFALIEDWVRGIDPIDPSRRALPFVDPFPRSLVDALAKTPSLTLDDLTALYLTHDPSRNRALDMLPILALHDEDQVRAAMPEEKIAARPTYHYRLPDCRIGEPGWTIAGEVAKWAVIETVAGNGPALDALAKGWTAHRDALTTIRPDWAKDVQTILDDHDINTGAFQ</sequence>
<protein>
    <recommendedName>
        <fullName evidence="3">Amidoligase enzyme</fullName>
    </recommendedName>
</protein>
<gene>
    <name evidence="1" type="ORF">FHS89_001988</name>
</gene>
<evidence type="ECO:0000313" key="2">
    <source>
        <dbReference type="Proteomes" id="UP000553766"/>
    </source>
</evidence>
<evidence type="ECO:0000313" key="1">
    <source>
        <dbReference type="EMBL" id="MBB5515968.1"/>
    </source>
</evidence>
<keyword evidence="2" id="KW-1185">Reference proteome</keyword>
<proteinExistence type="predicted"/>
<accession>A0A840WLJ7</accession>